<feature type="chain" id="PRO_5046392050" evidence="1">
    <location>
        <begin position="22"/>
        <end position="236"/>
    </location>
</feature>
<sequence length="236" mass="25086">MRHIVGATCGLWVTLAAPLLAEPVVATPVVVVELFTSQGCASCPPADALVEGLAQNPQILPLSLHVDYWDYIGWADKFADPAFTARQKAYARANGSRMIYTPQMIVAGQDRVEGYDPDALGAAIAQHVAQGAHVALRVQRQGDVLLIEAQALTPLSAAVQVQLVRYKPAETVQIERGENAGQVITYRNIVTTWDVLGDWAGDSPLSVTTKVTGEDPAVVILQDPGPASILAAAQVN</sequence>
<protein>
    <submittedName>
        <fullName evidence="2">DUF1223 domain-containing protein</fullName>
    </submittedName>
</protein>
<organism evidence="2 3">
    <name type="scientific">Pseudogemmobacter lacusdianii</name>
    <dbReference type="NCBI Taxonomy" id="3069608"/>
    <lineage>
        <taxon>Bacteria</taxon>
        <taxon>Pseudomonadati</taxon>
        <taxon>Pseudomonadota</taxon>
        <taxon>Alphaproteobacteria</taxon>
        <taxon>Rhodobacterales</taxon>
        <taxon>Paracoccaceae</taxon>
        <taxon>Pseudogemmobacter</taxon>
    </lineage>
</organism>
<evidence type="ECO:0000256" key="1">
    <source>
        <dbReference type="SAM" id="SignalP"/>
    </source>
</evidence>
<dbReference type="Pfam" id="PF06764">
    <property type="entry name" value="DUF1223"/>
    <property type="match status" value="1"/>
</dbReference>
<keyword evidence="3" id="KW-1185">Reference proteome</keyword>
<comment type="caution">
    <text evidence="2">The sequence shown here is derived from an EMBL/GenBank/DDBJ whole genome shotgun (WGS) entry which is preliminary data.</text>
</comment>
<dbReference type="InterPro" id="IPR010634">
    <property type="entry name" value="DUF1223"/>
</dbReference>
<dbReference type="RefSeq" id="WP_306680309.1">
    <property type="nucleotide sequence ID" value="NZ_JAVDBT010000008.1"/>
</dbReference>
<evidence type="ECO:0000313" key="2">
    <source>
        <dbReference type="EMBL" id="MDQ2066602.1"/>
    </source>
</evidence>
<name>A0ABU0VXY9_9RHOB</name>
<feature type="signal peptide" evidence="1">
    <location>
        <begin position="1"/>
        <end position="21"/>
    </location>
</feature>
<dbReference type="EMBL" id="JAVDBT010000008">
    <property type="protein sequence ID" value="MDQ2066602.1"/>
    <property type="molecule type" value="Genomic_DNA"/>
</dbReference>
<dbReference type="SUPFAM" id="SSF52833">
    <property type="entry name" value="Thioredoxin-like"/>
    <property type="match status" value="1"/>
</dbReference>
<gene>
    <name evidence="2" type="ORF">Q9295_09465</name>
</gene>
<dbReference type="PANTHER" id="PTHR36057">
    <property type="match status" value="1"/>
</dbReference>
<reference evidence="2 3" key="1">
    <citation type="submission" date="2023-08" db="EMBL/GenBank/DDBJ databases">
        <title>Characterization of two Paracoccaceae strains isolated from Phycosphere and proposal of Xinfangfangia lacusdiani sp. nov.</title>
        <authorList>
            <person name="Deng Y."/>
            <person name="Zhang Y.Q."/>
        </authorList>
    </citation>
    <scope>NUCLEOTIDE SEQUENCE [LARGE SCALE GENOMIC DNA]</scope>
    <source>
        <strain evidence="2 3">CPCC 101601</strain>
    </source>
</reference>
<evidence type="ECO:0000313" key="3">
    <source>
        <dbReference type="Proteomes" id="UP001239680"/>
    </source>
</evidence>
<dbReference type="InterPro" id="IPR036249">
    <property type="entry name" value="Thioredoxin-like_sf"/>
</dbReference>
<dbReference type="PANTHER" id="PTHR36057:SF1">
    <property type="entry name" value="LIPOPROTEIN LIPID ATTACHMENT SITE-LIKE PROTEIN, PUTATIVE (DUF1223)-RELATED"/>
    <property type="match status" value="1"/>
</dbReference>
<accession>A0ABU0VXY9</accession>
<dbReference type="Proteomes" id="UP001239680">
    <property type="component" value="Unassembled WGS sequence"/>
</dbReference>
<proteinExistence type="predicted"/>
<keyword evidence="1" id="KW-0732">Signal</keyword>